<dbReference type="EMBL" id="MU151296">
    <property type="protein sequence ID" value="KAF9445512.1"/>
    <property type="molecule type" value="Genomic_DNA"/>
</dbReference>
<protein>
    <recommendedName>
        <fullName evidence="3">F-box domain-containing protein</fullName>
    </recommendedName>
</protein>
<dbReference type="AlphaFoldDB" id="A0A9P5X8Y3"/>
<evidence type="ECO:0000313" key="2">
    <source>
        <dbReference type="Proteomes" id="UP000807342"/>
    </source>
</evidence>
<proteinExistence type="predicted"/>
<gene>
    <name evidence="1" type="ORF">P691DRAFT_263929</name>
</gene>
<organism evidence="1 2">
    <name type="scientific">Macrolepiota fuliginosa MF-IS2</name>
    <dbReference type="NCBI Taxonomy" id="1400762"/>
    <lineage>
        <taxon>Eukaryota</taxon>
        <taxon>Fungi</taxon>
        <taxon>Dikarya</taxon>
        <taxon>Basidiomycota</taxon>
        <taxon>Agaricomycotina</taxon>
        <taxon>Agaricomycetes</taxon>
        <taxon>Agaricomycetidae</taxon>
        <taxon>Agaricales</taxon>
        <taxon>Agaricineae</taxon>
        <taxon>Agaricaceae</taxon>
        <taxon>Macrolepiota</taxon>
    </lineage>
</organism>
<sequence>MYPCLANPHIFRQICDEIRLGTEFGLPRPQYDLASLARTCRALSEIALDSLWYEIQGIGPFIRCMPSDLWERDGNRGLFLRRPLKSSDIHILGKYTHRMLRSQL</sequence>
<comment type="caution">
    <text evidence="1">The sequence shown here is derived from an EMBL/GenBank/DDBJ whole genome shotgun (WGS) entry which is preliminary data.</text>
</comment>
<evidence type="ECO:0000313" key="1">
    <source>
        <dbReference type="EMBL" id="KAF9445512.1"/>
    </source>
</evidence>
<dbReference type="Proteomes" id="UP000807342">
    <property type="component" value="Unassembled WGS sequence"/>
</dbReference>
<keyword evidence="2" id="KW-1185">Reference proteome</keyword>
<dbReference type="OrthoDB" id="3543113at2759"/>
<name>A0A9P5X8Y3_9AGAR</name>
<reference evidence="1" key="1">
    <citation type="submission" date="2020-11" db="EMBL/GenBank/DDBJ databases">
        <authorList>
            <consortium name="DOE Joint Genome Institute"/>
            <person name="Ahrendt S."/>
            <person name="Riley R."/>
            <person name="Andreopoulos W."/>
            <person name="Labutti K."/>
            <person name="Pangilinan J."/>
            <person name="Ruiz-Duenas F.J."/>
            <person name="Barrasa J.M."/>
            <person name="Sanchez-Garcia M."/>
            <person name="Camarero S."/>
            <person name="Miyauchi S."/>
            <person name="Serrano A."/>
            <person name="Linde D."/>
            <person name="Babiker R."/>
            <person name="Drula E."/>
            <person name="Ayuso-Fernandez I."/>
            <person name="Pacheco R."/>
            <person name="Padilla G."/>
            <person name="Ferreira P."/>
            <person name="Barriuso J."/>
            <person name="Kellner H."/>
            <person name="Castanera R."/>
            <person name="Alfaro M."/>
            <person name="Ramirez L."/>
            <person name="Pisabarro A.G."/>
            <person name="Kuo A."/>
            <person name="Tritt A."/>
            <person name="Lipzen A."/>
            <person name="He G."/>
            <person name="Yan M."/>
            <person name="Ng V."/>
            <person name="Cullen D."/>
            <person name="Martin F."/>
            <person name="Rosso M.-N."/>
            <person name="Henrissat B."/>
            <person name="Hibbett D."/>
            <person name="Martinez A.T."/>
            <person name="Grigoriev I.V."/>
        </authorList>
    </citation>
    <scope>NUCLEOTIDE SEQUENCE</scope>
    <source>
        <strain evidence="1">MF-IS2</strain>
    </source>
</reference>
<evidence type="ECO:0008006" key="3">
    <source>
        <dbReference type="Google" id="ProtNLM"/>
    </source>
</evidence>
<accession>A0A9P5X8Y3</accession>